<organism evidence="1 2">
    <name type="scientific">Puccinia coronata f. sp. avenae</name>
    <dbReference type="NCBI Taxonomy" id="200324"/>
    <lineage>
        <taxon>Eukaryota</taxon>
        <taxon>Fungi</taxon>
        <taxon>Dikarya</taxon>
        <taxon>Basidiomycota</taxon>
        <taxon>Pucciniomycotina</taxon>
        <taxon>Pucciniomycetes</taxon>
        <taxon>Pucciniales</taxon>
        <taxon>Pucciniaceae</taxon>
        <taxon>Puccinia</taxon>
    </lineage>
</organism>
<sequence>MHKHHASLFPSVQAGLTVPAERQEHLRVLSVTSQRSLELTRAVPPELQPMASCAPVFFHVVDQLTCATEVAEPRTLFPQFPSLPPCLPEAGSQLKYLLSAALSSTSTSTAPAGLEGKLSPTASIDEITSPLPRSYRWTFATYGCTPAL</sequence>
<dbReference type="AlphaFoldDB" id="A0A2N5VYN2"/>
<proteinExistence type="predicted"/>
<dbReference type="Proteomes" id="UP000235388">
    <property type="component" value="Unassembled WGS sequence"/>
</dbReference>
<comment type="caution">
    <text evidence="1">The sequence shown here is derived from an EMBL/GenBank/DDBJ whole genome shotgun (WGS) entry which is preliminary data.</text>
</comment>
<keyword evidence="2" id="KW-1185">Reference proteome</keyword>
<evidence type="ECO:0000313" key="1">
    <source>
        <dbReference type="EMBL" id="PLW55103.1"/>
    </source>
</evidence>
<gene>
    <name evidence="1" type="ORF">PCANC_05274</name>
</gene>
<accession>A0A2N5VYN2</accession>
<reference evidence="1 2" key="1">
    <citation type="submission" date="2017-11" db="EMBL/GenBank/DDBJ databases">
        <title>De novo assembly and phasing of dikaryotic genomes from two isolates of Puccinia coronata f. sp. avenae, the causal agent of oat crown rust.</title>
        <authorList>
            <person name="Miller M.E."/>
            <person name="Zhang Y."/>
            <person name="Omidvar V."/>
            <person name="Sperschneider J."/>
            <person name="Schwessinger B."/>
            <person name="Raley C."/>
            <person name="Palmer J.M."/>
            <person name="Garnica D."/>
            <person name="Upadhyaya N."/>
            <person name="Rathjen J."/>
            <person name="Taylor J.M."/>
            <person name="Park R.F."/>
            <person name="Dodds P.N."/>
            <person name="Hirsch C.D."/>
            <person name="Kianian S.F."/>
            <person name="Figueroa M."/>
        </authorList>
    </citation>
    <scope>NUCLEOTIDE SEQUENCE [LARGE SCALE GENOMIC DNA]</scope>
    <source>
        <strain evidence="1">12NC29</strain>
    </source>
</reference>
<name>A0A2N5VYN2_9BASI</name>
<protein>
    <submittedName>
        <fullName evidence="1">Uncharacterized protein</fullName>
    </submittedName>
</protein>
<dbReference type="EMBL" id="PGCJ01000036">
    <property type="protein sequence ID" value="PLW55103.1"/>
    <property type="molecule type" value="Genomic_DNA"/>
</dbReference>
<evidence type="ECO:0000313" key="2">
    <source>
        <dbReference type="Proteomes" id="UP000235388"/>
    </source>
</evidence>